<dbReference type="OrthoDB" id="9800856at2"/>
<dbReference type="InterPro" id="IPR050563">
    <property type="entry name" value="4-hydroxybenzoyl-CoA_TE"/>
</dbReference>
<dbReference type="CDD" id="cd00586">
    <property type="entry name" value="4HBT"/>
    <property type="match status" value="1"/>
</dbReference>
<accession>A0A2H1YG70</accession>
<dbReference type="EMBL" id="OENF01000012">
    <property type="protein sequence ID" value="SOS74489.1"/>
    <property type="molecule type" value="Genomic_DNA"/>
</dbReference>
<dbReference type="PROSITE" id="PS01328">
    <property type="entry name" value="4HBCOA_THIOESTERASE"/>
    <property type="match status" value="1"/>
</dbReference>
<name>A0A2H1YG70_9FLAO</name>
<comment type="similarity">
    <text evidence="1">Belongs to the 4-hydroxybenzoyl-CoA thioesterase family.</text>
</comment>
<organism evidence="3 4">
    <name type="scientific">Tenacibaculum piscium</name>
    <dbReference type="NCBI Taxonomy" id="1458515"/>
    <lineage>
        <taxon>Bacteria</taxon>
        <taxon>Pseudomonadati</taxon>
        <taxon>Bacteroidota</taxon>
        <taxon>Flavobacteriia</taxon>
        <taxon>Flavobacteriales</taxon>
        <taxon>Flavobacteriaceae</taxon>
        <taxon>Tenacibaculum</taxon>
    </lineage>
</organism>
<reference evidence="4" key="1">
    <citation type="submission" date="2017-11" db="EMBL/GenBank/DDBJ databases">
        <authorList>
            <person name="Duchaud E."/>
        </authorList>
    </citation>
    <scope>NUCLEOTIDE SEQUENCE [LARGE SCALE GENOMIC DNA]</scope>
    <source>
        <strain evidence="4">Tenacibaculum sp. TNO020</strain>
    </source>
</reference>
<evidence type="ECO:0000256" key="2">
    <source>
        <dbReference type="ARBA" id="ARBA00022801"/>
    </source>
</evidence>
<dbReference type="PANTHER" id="PTHR31793">
    <property type="entry name" value="4-HYDROXYBENZOYL-COA THIOESTERASE FAMILY MEMBER"/>
    <property type="match status" value="1"/>
</dbReference>
<dbReference type="PANTHER" id="PTHR31793:SF27">
    <property type="entry name" value="NOVEL THIOESTERASE SUPERFAMILY DOMAIN AND SAPOSIN A-TYPE DOMAIN CONTAINING PROTEIN (0610012H03RIK)"/>
    <property type="match status" value="1"/>
</dbReference>
<dbReference type="Proteomes" id="UP000234211">
    <property type="component" value="Unassembled WGS sequence"/>
</dbReference>
<keyword evidence="4" id="KW-1185">Reference proteome</keyword>
<dbReference type="InterPro" id="IPR006684">
    <property type="entry name" value="YbgC/YbaW"/>
</dbReference>
<dbReference type="NCBIfam" id="TIGR00051">
    <property type="entry name" value="YbgC/FadM family acyl-CoA thioesterase"/>
    <property type="match status" value="1"/>
</dbReference>
<protein>
    <submittedName>
        <fullName evidence="3">Thioesterase</fullName>
    </submittedName>
</protein>
<dbReference type="InterPro" id="IPR008272">
    <property type="entry name" value="HB-CoA_thioesterase_AS"/>
</dbReference>
<dbReference type="RefSeq" id="WP_101916966.1">
    <property type="nucleotide sequence ID" value="NZ_JAJGWW010000001.1"/>
</dbReference>
<keyword evidence="2" id="KW-0378">Hydrolase</keyword>
<proteinExistence type="inferred from homology"/>
<dbReference type="AlphaFoldDB" id="A0A2H1YG70"/>
<dbReference type="SUPFAM" id="SSF54637">
    <property type="entry name" value="Thioesterase/thiol ester dehydrase-isomerase"/>
    <property type="match status" value="1"/>
</dbReference>
<dbReference type="InterPro" id="IPR029069">
    <property type="entry name" value="HotDog_dom_sf"/>
</dbReference>
<gene>
    <name evidence="3" type="ORF">TNO020_20168</name>
</gene>
<sequence>MKKNNTTIRVRYAETDQMGVVYHGNYAQYLEVGRTELLRSMGITYKNMELSGVMLPVISLSCNFKKSALYDDEITITTSIKKMPAVKIEFDYEITNQHNELIATAKTTLAFMNKKTKKPMRCPEYILEKLTE</sequence>
<dbReference type="Pfam" id="PF13279">
    <property type="entry name" value="4HBT_2"/>
    <property type="match status" value="1"/>
</dbReference>
<evidence type="ECO:0000313" key="3">
    <source>
        <dbReference type="EMBL" id="SOS74489.1"/>
    </source>
</evidence>
<evidence type="ECO:0000313" key="4">
    <source>
        <dbReference type="Proteomes" id="UP000234211"/>
    </source>
</evidence>
<dbReference type="GO" id="GO:0047617">
    <property type="term" value="F:fatty acyl-CoA hydrolase activity"/>
    <property type="evidence" value="ECO:0007669"/>
    <property type="project" value="TreeGrafter"/>
</dbReference>
<dbReference type="Gene3D" id="3.10.129.10">
    <property type="entry name" value="Hotdog Thioesterase"/>
    <property type="match status" value="1"/>
</dbReference>
<evidence type="ECO:0000256" key="1">
    <source>
        <dbReference type="ARBA" id="ARBA00005953"/>
    </source>
</evidence>
<dbReference type="PIRSF" id="PIRSF003230">
    <property type="entry name" value="YbgC"/>
    <property type="match status" value="1"/>
</dbReference>